<evidence type="ECO:0000259" key="7">
    <source>
        <dbReference type="PROSITE" id="PS50507"/>
    </source>
</evidence>
<dbReference type="GO" id="GO:0005524">
    <property type="term" value="F:ATP binding"/>
    <property type="evidence" value="ECO:0007669"/>
    <property type="project" value="UniProtKB-KW"/>
</dbReference>
<proteinExistence type="predicted"/>
<dbReference type="InterPro" id="IPR043502">
    <property type="entry name" value="DNA/RNA_pol_sf"/>
</dbReference>
<keyword evidence="3" id="KW-0548">Nucleotidyltransferase</keyword>
<keyword evidence="2" id="KW-0808">Transferase</keyword>
<keyword evidence="5" id="KW-0547">Nucleotide-binding</keyword>
<dbReference type="PROSITE" id="PS50507">
    <property type="entry name" value="RDRP_SSRNA_POS"/>
    <property type="match status" value="1"/>
</dbReference>
<dbReference type="SUPFAM" id="SSF52540">
    <property type="entry name" value="P-loop containing nucleoside triphosphate hydrolases"/>
    <property type="match status" value="1"/>
</dbReference>
<dbReference type="GO" id="GO:0006351">
    <property type="term" value="P:DNA-templated transcription"/>
    <property type="evidence" value="ECO:0007669"/>
    <property type="project" value="InterPro"/>
</dbReference>
<dbReference type="Pfam" id="PF00978">
    <property type="entry name" value="RdRP_2"/>
    <property type="match status" value="1"/>
</dbReference>
<keyword evidence="6" id="KW-0693">Viral RNA replication</keyword>
<dbReference type="Pfam" id="PF01443">
    <property type="entry name" value="Viral_helicase1"/>
    <property type="match status" value="1"/>
</dbReference>
<accession>A0A7G3KGD4</accession>
<dbReference type="InterPro" id="IPR001788">
    <property type="entry name" value="RNA-dep_RNA_pol_alsuvir"/>
</dbReference>
<dbReference type="GO" id="GO:0039694">
    <property type="term" value="P:viral RNA genome replication"/>
    <property type="evidence" value="ECO:0007669"/>
    <property type="project" value="InterPro"/>
</dbReference>
<name>A0A7G3KGD4_9VIRU</name>
<evidence type="ECO:0000256" key="6">
    <source>
        <dbReference type="ARBA" id="ARBA00022953"/>
    </source>
</evidence>
<evidence type="ECO:0000256" key="3">
    <source>
        <dbReference type="ARBA" id="ARBA00022695"/>
    </source>
</evidence>
<keyword evidence="1" id="KW-0696">RNA-directed RNA polymerase</keyword>
<keyword evidence="5" id="KW-0067">ATP-binding</keyword>
<evidence type="ECO:0000256" key="1">
    <source>
        <dbReference type="ARBA" id="ARBA00022484"/>
    </source>
</evidence>
<protein>
    <submittedName>
        <fullName evidence="8">Putative RdRp</fullName>
    </submittedName>
</protein>
<evidence type="ECO:0000313" key="8">
    <source>
        <dbReference type="EMBL" id="QED42996.1"/>
    </source>
</evidence>
<keyword evidence="4" id="KW-0378">Hydrolase</keyword>
<dbReference type="GO" id="GO:0003968">
    <property type="term" value="F:RNA-directed RNA polymerase activity"/>
    <property type="evidence" value="ECO:0007669"/>
    <property type="project" value="UniProtKB-KW"/>
</dbReference>
<dbReference type="InterPro" id="IPR007094">
    <property type="entry name" value="RNA-dir_pol_PSvirus"/>
</dbReference>
<feature type="domain" description="RdRp catalytic" evidence="7">
    <location>
        <begin position="911"/>
        <end position="1051"/>
    </location>
</feature>
<evidence type="ECO:0000256" key="2">
    <source>
        <dbReference type="ARBA" id="ARBA00022679"/>
    </source>
</evidence>
<dbReference type="GO" id="GO:0016787">
    <property type="term" value="F:hydrolase activity"/>
    <property type="evidence" value="ECO:0007669"/>
    <property type="project" value="UniProtKB-KW"/>
</dbReference>
<dbReference type="SUPFAM" id="SSF56672">
    <property type="entry name" value="DNA/RNA polymerases"/>
    <property type="match status" value="1"/>
</dbReference>
<dbReference type="EMBL" id="MK231065">
    <property type="protein sequence ID" value="QED42996.1"/>
    <property type="molecule type" value="Genomic_RNA"/>
</dbReference>
<reference evidence="8" key="1">
    <citation type="submission" date="2018-11" db="EMBL/GenBank/DDBJ databases">
        <authorList>
            <person name="Jo Y."/>
            <person name="Cho W.K."/>
        </authorList>
    </citation>
    <scope>NUCLEOTIDE SEQUENCE</scope>
    <source>
        <strain evidence="8">Won</strain>
    </source>
</reference>
<dbReference type="GO" id="GO:0003723">
    <property type="term" value="F:RNA binding"/>
    <property type="evidence" value="ECO:0007669"/>
    <property type="project" value="InterPro"/>
</dbReference>
<evidence type="ECO:0000256" key="5">
    <source>
        <dbReference type="ARBA" id="ARBA00022840"/>
    </source>
</evidence>
<organism evidence="8">
    <name type="scientific">Leucocoprinus gammaflexivirus C</name>
    <dbReference type="NCBI Taxonomy" id="2592759"/>
    <lineage>
        <taxon>Viruses</taxon>
        <taxon>Riboviria</taxon>
        <taxon>Orthornavirae</taxon>
        <taxon>Kitrinoviricota</taxon>
        <taxon>Alsuviricetes</taxon>
        <taxon>Tymovirales</taxon>
        <taxon>Gammaflexiviridae</taxon>
    </lineage>
</organism>
<dbReference type="InterPro" id="IPR027417">
    <property type="entry name" value="P-loop_NTPase"/>
</dbReference>
<dbReference type="InterPro" id="IPR027351">
    <property type="entry name" value="(+)RNA_virus_helicase_core_dom"/>
</dbReference>
<sequence length="1169" mass="130978">MKERLQKADFPLHLVNEWWSIEMVLEAVNHPVALYGTYPKQLFVNVLSKHSNFKVDSLHGIYFTGQHYDAVTNFSRGGFHIHDKLPEALLDPDGACLLHAFSKAHSVPITTTWACLTSYLGADAHVYANNPYPLPHTAIRYLSNELNVCTMVHTPNRNIPVGLGKVGHIFYTQGHYSHQPILEQPISQKSPPPSPSGTLAHLSLDQKLLAANRYYSGMYHVNKQRAGYLAKAIKGHYLGTFLKQQIVWQNTLKTLSDDPPPNLLRTIPTVGRLGISGSGKTFKITTILADHILKFPQSEDFTIVVGTEKLRSELTNAINNPSGKGYRVKTWERALVEPLNPILILDDVSLLPSSLDAMLLLNPNVQQIVFTGDPAQNFFLPPSNCPDREKMLNPITLLKPFACEYLTSTHRLCPNIAKVLGFRTTSSEKGEISTTRIGSGPIIVGTPGMVETASIGGRLAYTPVTCQGSTFHQDYSVQLDNTMINHTDHSIYTALTRGKHGVHITHSNDNPTKLSRANSSIIRALVKYMTSGDSTGISSATQQHIIRSTPRQLSDPLRKPGKEPPPLDSLLHFSHPGGKVYSPDHPGQNILNRLINAAHSHITSLLNYCWKPIKLTYSTLKMAVALSQVPDLHYHINSTVYPEVPDDMITQPSSNQLYFNPGDEQLPASEFPFHPAELLTDPTLIDDAAFYLLPNPRLLNREIIYGELETQQIDTTNYGTSIFLHHRRSDKATEAWTFNSRHVPATRPPIHYLGGGYALFEAFIRTYGVEFPPFDYSMFMNSEMETLGAMLDKGTIALIKASGKNDPSLDVDKVGAFLKGQFISKLGTIYRDAKKGQMITECCQYLNRLFGPMIRYIYNCISSNTGPEILILKSKTDEEVEEWFQTHWKWSLSDPFANPTTNLEEAKSWGFSTYEDDYTGFDSTQNEDFLAFQVLIMRSLQLPEYLIESFVWHHTHLFSFLGEMGVMIPSGAMHTYDFNTLDSMAFFALKHRLTPHLPLSQRLSPTTTASSHYLDHLHPSTSNSGFTTSIALAFSGDDTLANELVSVHPGFSRLPHAFRLQSTGAYTTVPHFVGKLHTPGGSFSDPTLLTGKILYKLSKDNLKTCVLAYASHCYTLHRNYQTVAPYLTHHEKVCHSFNLRILRRALRLYKLPLFGSFFVKTIAFCYRLL</sequence>
<evidence type="ECO:0000256" key="4">
    <source>
        <dbReference type="ARBA" id="ARBA00022801"/>
    </source>
</evidence>